<accession>A0A6A6VVA8</accession>
<dbReference type="AlphaFoldDB" id="A0A6A6VVA8"/>
<dbReference type="Proteomes" id="UP000799437">
    <property type="component" value="Unassembled WGS sequence"/>
</dbReference>
<dbReference type="PANTHER" id="PTHR11440">
    <property type="entry name" value="LECITHIN-CHOLESTEROL ACYLTRANSFERASE-RELATED"/>
    <property type="match status" value="1"/>
</dbReference>
<evidence type="ECO:0000313" key="2">
    <source>
        <dbReference type="Proteomes" id="UP000799437"/>
    </source>
</evidence>
<dbReference type="Gene3D" id="3.40.50.1820">
    <property type="entry name" value="alpha/beta hydrolase"/>
    <property type="match status" value="1"/>
</dbReference>
<dbReference type="EMBL" id="ML996586">
    <property type="protein sequence ID" value="KAF2753181.1"/>
    <property type="molecule type" value="Genomic_DNA"/>
</dbReference>
<reference evidence="1" key="1">
    <citation type="journal article" date="2020" name="Stud. Mycol.">
        <title>101 Dothideomycetes genomes: a test case for predicting lifestyles and emergence of pathogens.</title>
        <authorList>
            <person name="Haridas S."/>
            <person name="Albert R."/>
            <person name="Binder M."/>
            <person name="Bloem J."/>
            <person name="Labutti K."/>
            <person name="Salamov A."/>
            <person name="Andreopoulos B."/>
            <person name="Baker S."/>
            <person name="Barry K."/>
            <person name="Bills G."/>
            <person name="Bluhm B."/>
            <person name="Cannon C."/>
            <person name="Castanera R."/>
            <person name="Culley D."/>
            <person name="Daum C."/>
            <person name="Ezra D."/>
            <person name="Gonzalez J."/>
            <person name="Henrissat B."/>
            <person name="Kuo A."/>
            <person name="Liang C."/>
            <person name="Lipzen A."/>
            <person name="Lutzoni F."/>
            <person name="Magnuson J."/>
            <person name="Mondo S."/>
            <person name="Nolan M."/>
            <person name="Ohm R."/>
            <person name="Pangilinan J."/>
            <person name="Park H.-J."/>
            <person name="Ramirez L."/>
            <person name="Alfaro M."/>
            <person name="Sun H."/>
            <person name="Tritt A."/>
            <person name="Yoshinaga Y."/>
            <person name="Zwiers L.-H."/>
            <person name="Turgeon B."/>
            <person name="Goodwin S."/>
            <person name="Spatafora J."/>
            <person name="Crous P."/>
            <person name="Grigoriev I."/>
        </authorList>
    </citation>
    <scope>NUCLEOTIDE SEQUENCE</scope>
    <source>
        <strain evidence="1">CBS 121739</strain>
    </source>
</reference>
<evidence type="ECO:0000313" key="1">
    <source>
        <dbReference type="EMBL" id="KAF2753181.1"/>
    </source>
</evidence>
<dbReference type="GeneID" id="54489637"/>
<protein>
    <submittedName>
        <fullName evidence="1">Putative triacylglycerol lipase</fullName>
    </submittedName>
</protein>
<sequence length="341" mass="38259">MLLVQRAPCRIALSKKPLGSLLRSQYSSSAAGTSDPRLGDLGKVIQDEYAQIREKYQKPKYPIVLAHGLLGFDELHLAGRSLPGVQYWRGIREAFKVNGIEVMSATAPAAGSIEERAAKLGESIHRLARGKSVNIIAHSMWTRCKIYDQPPEALYVDVRSLTTIATPHRGSAFADYMFKQIGPINIPKLYNILESFGLETGAFSQLTMEYMRNDFNPKTPDVEGIRFVLSLRHYVRGSIALTLARYFSYGASLEPTFWSVFRPSFNIIKEAENAPNDGLVSVPSSQWGEYRGTLVGVSHLDLINWTNRLKWFFWELTGSKRNFNAIAFYLAITDMLAKEGL</sequence>
<dbReference type="SUPFAM" id="SSF53474">
    <property type="entry name" value="alpha/beta-Hydrolases"/>
    <property type="match status" value="1"/>
</dbReference>
<proteinExistence type="predicted"/>
<dbReference type="InterPro" id="IPR029058">
    <property type="entry name" value="AB_hydrolase_fold"/>
</dbReference>
<organism evidence="1 2">
    <name type="scientific">Pseudovirgaria hyperparasitica</name>
    <dbReference type="NCBI Taxonomy" id="470096"/>
    <lineage>
        <taxon>Eukaryota</taxon>
        <taxon>Fungi</taxon>
        <taxon>Dikarya</taxon>
        <taxon>Ascomycota</taxon>
        <taxon>Pezizomycotina</taxon>
        <taxon>Dothideomycetes</taxon>
        <taxon>Dothideomycetes incertae sedis</taxon>
        <taxon>Acrospermales</taxon>
        <taxon>Acrospermaceae</taxon>
        <taxon>Pseudovirgaria</taxon>
    </lineage>
</organism>
<dbReference type="OrthoDB" id="5592486at2759"/>
<gene>
    <name evidence="1" type="ORF">EJ05DRAFT_515169</name>
</gene>
<name>A0A6A6VVA8_9PEZI</name>
<keyword evidence="2" id="KW-1185">Reference proteome</keyword>
<dbReference type="RefSeq" id="XP_033595632.1">
    <property type="nucleotide sequence ID" value="XM_033748583.1"/>
</dbReference>